<keyword evidence="2 5" id="KW-0863">Zinc-finger</keyword>
<reference evidence="8" key="1">
    <citation type="submission" date="2025-08" db="UniProtKB">
        <authorList>
            <consortium name="RefSeq"/>
        </authorList>
    </citation>
    <scope>IDENTIFICATION</scope>
    <source>
        <strain evidence="8">Ishihara</strain>
        <tissue evidence="8">Whole body</tissue>
    </source>
</reference>
<dbReference type="InterPro" id="IPR052224">
    <property type="entry name" value="THAP_domain_protein"/>
</dbReference>
<dbReference type="SMART" id="SM00980">
    <property type="entry name" value="THAP"/>
    <property type="match status" value="1"/>
</dbReference>
<evidence type="ECO:0000256" key="1">
    <source>
        <dbReference type="ARBA" id="ARBA00022723"/>
    </source>
</evidence>
<dbReference type="KEGG" id="sliu:111357620"/>
<evidence type="ECO:0000313" key="8">
    <source>
        <dbReference type="RefSeq" id="XP_022828159.1"/>
    </source>
</evidence>
<dbReference type="PANTHER" id="PTHR46927:SF3">
    <property type="entry name" value="THAP-TYPE DOMAIN-CONTAINING PROTEIN"/>
    <property type="match status" value="1"/>
</dbReference>
<accession>A0A9J7EIE6</accession>
<dbReference type="PROSITE" id="PS50950">
    <property type="entry name" value="ZF_THAP"/>
    <property type="match status" value="1"/>
</dbReference>
<keyword evidence="3" id="KW-0862">Zinc</keyword>
<dbReference type="Pfam" id="PF05485">
    <property type="entry name" value="THAP"/>
    <property type="match status" value="1"/>
</dbReference>
<evidence type="ECO:0000256" key="2">
    <source>
        <dbReference type="ARBA" id="ARBA00022771"/>
    </source>
</evidence>
<evidence type="ECO:0000256" key="4">
    <source>
        <dbReference type="ARBA" id="ARBA00023125"/>
    </source>
</evidence>
<dbReference type="SMART" id="SM00692">
    <property type="entry name" value="DM3"/>
    <property type="match status" value="1"/>
</dbReference>
<dbReference type="PANTHER" id="PTHR46927">
    <property type="entry name" value="AGAP005574-PA"/>
    <property type="match status" value="1"/>
</dbReference>
<proteinExistence type="predicted"/>
<dbReference type="Proteomes" id="UP000301870">
    <property type="component" value="Chromosome 25"/>
</dbReference>
<keyword evidence="1" id="KW-0479">Metal-binding</keyword>
<dbReference type="GO" id="GO:0008270">
    <property type="term" value="F:zinc ion binding"/>
    <property type="evidence" value="ECO:0007669"/>
    <property type="project" value="UniProtKB-KW"/>
</dbReference>
<name>A0A9J7EIE6_SPOLT</name>
<dbReference type="RefSeq" id="XP_022828159.1">
    <property type="nucleotide sequence ID" value="XM_022972391.1"/>
</dbReference>
<feature type="domain" description="THAP-type" evidence="6">
    <location>
        <begin position="1"/>
        <end position="83"/>
    </location>
</feature>
<dbReference type="InterPro" id="IPR006612">
    <property type="entry name" value="THAP_Znf"/>
</dbReference>
<dbReference type="SUPFAM" id="SSF57716">
    <property type="entry name" value="Glucocorticoid receptor-like (DNA-binding domain)"/>
    <property type="match status" value="1"/>
</dbReference>
<evidence type="ECO:0000256" key="5">
    <source>
        <dbReference type="PROSITE-ProRule" id="PRU00309"/>
    </source>
</evidence>
<gene>
    <name evidence="8" type="primary">LOC111357620</name>
</gene>
<protein>
    <submittedName>
        <fullName evidence="8">Uncharacterized protein LOC111357620</fullName>
    </submittedName>
</protein>
<keyword evidence="4 5" id="KW-0238">DNA-binding</keyword>
<evidence type="ECO:0000259" key="6">
    <source>
        <dbReference type="PROSITE" id="PS50950"/>
    </source>
</evidence>
<sequence>MTYIACSVPTCPSSTLMNKELKFHQFPYSEERRKEWILACNGIHTIHEDWNFFRNKYVCSLHFDRYSYSKKGFLSRYAVPTLYLDKPVPFNQMNLTCAETQTEPITVSTEDKSDNDKIITQKENVVFQSCTRTLQCKNANVCLNNKTKTDKIKKRKEDIVLQSTGTLDANNSDHLFIQVKKIGNDDFVVSSSPNVKVAVKIGEAEKNIVCEDVDLTPNDFDRNLNNVTHKKRKIESNIINIEEEEDNKITLSQFLIACDDYLPEHLREIVKTNAKLYTNHVSF</sequence>
<dbReference type="GeneID" id="111357620"/>
<organism evidence="7 8">
    <name type="scientific">Spodoptera litura</name>
    <name type="common">Asian cotton leafworm</name>
    <dbReference type="NCBI Taxonomy" id="69820"/>
    <lineage>
        <taxon>Eukaryota</taxon>
        <taxon>Metazoa</taxon>
        <taxon>Ecdysozoa</taxon>
        <taxon>Arthropoda</taxon>
        <taxon>Hexapoda</taxon>
        <taxon>Insecta</taxon>
        <taxon>Pterygota</taxon>
        <taxon>Neoptera</taxon>
        <taxon>Endopterygota</taxon>
        <taxon>Lepidoptera</taxon>
        <taxon>Glossata</taxon>
        <taxon>Ditrysia</taxon>
        <taxon>Noctuoidea</taxon>
        <taxon>Noctuidae</taxon>
        <taxon>Amphipyrinae</taxon>
        <taxon>Spodoptera</taxon>
    </lineage>
</organism>
<dbReference type="AlphaFoldDB" id="A0A9J7EIE6"/>
<evidence type="ECO:0000256" key="3">
    <source>
        <dbReference type="ARBA" id="ARBA00022833"/>
    </source>
</evidence>
<dbReference type="GO" id="GO:0003677">
    <property type="term" value="F:DNA binding"/>
    <property type="evidence" value="ECO:0007669"/>
    <property type="project" value="UniProtKB-UniRule"/>
</dbReference>
<keyword evidence="7" id="KW-1185">Reference proteome</keyword>
<evidence type="ECO:0000313" key="7">
    <source>
        <dbReference type="Proteomes" id="UP000301870"/>
    </source>
</evidence>
<dbReference type="OrthoDB" id="8948150at2759"/>